<reference evidence="1" key="1">
    <citation type="journal article" date="2021" name="Proc. Natl. Acad. Sci. U.S.A.">
        <title>A Catalog of Tens of Thousands of Viruses from Human Metagenomes Reveals Hidden Associations with Chronic Diseases.</title>
        <authorList>
            <person name="Tisza M.J."/>
            <person name="Buck C.B."/>
        </authorList>
    </citation>
    <scope>NUCLEOTIDE SEQUENCE</scope>
    <source>
        <strain evidence="1">Ctbrg2</strain>
    </source>
</reference>
<proteinExistence type="predicted"/>
<protein>
    <submittedName>
        <fullName evidence="1">Uncharacterized protein</fullName>
    </submittedName>
</protein>
<evidence type="ECO:0000313" key="1">
    <source>
        <dbReference type="EMBL" id="DAD68919.1"/>
    </source>
</evidence>
<name>A0A8S5LG88_9CAUD</name>
<dbReference type="EMBL" id="BK014711">
    <property type="protein sequence ID" value="DAD68919.1"/>
    <property type="molecule type" value="Genomic_DNA"/>
</dbReference>
<sequence>MSMLVDVSYFISGPRQIRNATTAKMPTAEGLSANNVIYGYIRSFQRKFLNDVVGFTLAGQITDYLEIIENESPKTENDTVSPYEYVCRQLRESFADYVFYHILRDMNTDATVTGLIQLKSSNKHVSPLQRQVSTWNTMVERNKQFVCWASSDECPFKVNVNKNLLTPINSFNL</sequence>
<organism evidence="1">
    <name type="scientific">Siphoviridae sp. ctbrg2</name>
    <dbReference type="NCBI Taxonomy" id="2823589"/>
    <lineage>
        <taxon>Viruses</taxon>
        <taxon>Duplodnaviria</taxon>
        <taxon>Heunggongvirae</taxon>
        <taxon>Uroviricota</taxon>
        <taxon>Caudoviricetes</taxon>
    </lineage>
</organism>
<accession>A0A8S5LG88</accession>